<dbReference type="EC" id="3.-.-.-" evidence="3"/>
<organism evidence="3 4">
    <name type="scientific">Litoribrevibacter euphylliae</name>
    <dbReference type="NCBI Taxonomy" id="1834034"/>
    <lineage>
        <taxon>Bacteria</taxon>
        <taxon>Pseudomonadati</taxon>
        <taxon>Pseudomonadota</taxon>
        <taxon>Gammaproteobacteria</taxon>
        <taxon>Oceanospirillales</taxon>
        <taxon>Oceanospirillaceae</taxon>
        <taxon>Litoribrevibacter</taxon>
    </lineage>
</organism>
<gene>
    <name evidence="3" type="ORF">ACFOEK_04895</name>
</gene>
<dbReference type="InterPro" id="IPR050272">
    <property type="entry name" value="Isochorismatase-like_hydrls"/>
</dbReference>
<protein>
    <submittedName>
        <fullName evidence="3">Cysteine hydrolase family protein</fullName>
        <ecNumber evidence="3">3.-.-.-</ecNumber>
    </submittedName>
</protein>
<evidence type="ECO:0000259" key="2">
    <source>
        <dbReference type="Pfam" id="PF00857"/>
    </source>
</evidence>
<dbReference type="Pfam" id="PF00857">
    <property type="entry name" value="Isochorismatase"/>
    <property type="match status" value="1"/>
</dbReference>
<name>A0ABV7HCG3_9GAMM</name>
<accession>A0ABV7HCG3</accession>
<dbReference type="InterPro" id="IPR000868">
    <property type="entry name" value="Isochorismatase-like_dom"/>
</dbReference>
<keyword evidence="1 3" id="KW-0378">Hydrolase</keyword>
<dbReference type="SUPFAM" id="SSF52499">
    <property type="entry name" value="Isochorismatase-like hydrolases"/>
    <property type="match status" value="1"/>
</dbReference>
<dbReference type="Proteomes" id="UP001595476">
    <property type="component" value="Unassembled WGS sequence"/>
</dbReference>
<keyword evidence="4" id="KW-1185">Reference proteome</keyword>
<feature type="domain" description="Isochorismatase-like" evidence="2">
    <location>
        <begin position="4"/>
        <end position="150"/>
    </location>
</feature>
<evidence type="ECO:0000313" key="4">
    <source>
        <dbReference type="Proteomes" id="UP001595476"/>
    </source>
</evidence>
<sequence length="185" mass="20129">MSKTALVLVDFQNDYFPTFSGAKWPLSETETAAQNAAILLDHVREEGLPVVHVRHESLAENAPFFQVGTEGADIHHSLKPLPDEAVVVKHKVNSFLDTNLNSILKDQGVIRLVIAGAMSHMCIDAIVRAASDLGYECVLVHDACATRDLEFNGVKVPAEHVHAAFMAALTSYCSLKSSEAEMSMI</sequence>
<comment type="caution">
    <text evidence="3">The sequence shown here is derived from an EMBL/GenBank/DDBJ whole genome shotgun (WGS) entry which is preliminary data.</text>
</comment>
<dbReference type="CDD" id="cd01014">
    <property type="entry name" value="nicotinamidase_related"/>
    <property type="match status" value="1"/>
</dbReference>
<dbReference type="GO" id="GO:0016787">
    <property type="term" value="F:hydrolase activity"/>
    <property type="evidence" value="ECO:0007669"/>
    <property type="project" value="UniProtKB-KW"/>
</dbReference>
<proteinExistence type="predicted"/>
<dbReference type="PANTHER" id="PTHR43540">
    <property type="entry name" value="PEROXYUREIDOACRYLATE/UREIDOACRYLATE AMIDOHYDROLASE-RELATED"/>
    <property type="match status" value="1"/>
</dbReference>
<reference evidence="4" key="1">
    <citation type="journal article" date="2019" name="Int. J. Syst. Evol. Microbiol.">
        <title>The Global Catalogue of Microorganisms (GCM) 10K type strain sequencing project: providing services to taxonomists for standard genome sequencing and annotation.</title>
        <authorList>
            <consortium name="The Broad Institute Genomics Platform"/>
            <consortium name="The Broad Institute Genome Sequencing Center for Infectious Disease"/>
            <person name="Wu L."/>
            <person name="Ma J."/>
        </authorList>
    </citation>
    <scope>NUCLEOTIDE SEQUENCE [LARGE SCALE GENOMIC DNA]</scope>
    <source>
        <strain evidence="4">KCTC 52438</strain>
    </source>
</reference>
<dbReference type="InterPro" id="IPR036380">
    <property type="entry name" value="Isochorismatase-like_sf"/>
</dbReference>
<evidence type="ECO:0000256" key="1">
    <source>
        <dbReference type="ARBA" id="ARBA00022801"/>
    </source>
</evidence>
<dbReference type="PANTHER" id="PTHR43540:SF1">
    <property type="entry name" value="ISOCHORISMATASE HYDROLASE"/>
    <property type="match status" value="1"/>
</dbReference>
<dbReference type="EMBL" id="JBHRSZ010000002">
    <property type="protein sequence ID" value="MFC3150354.1"/>
    <property type="molecule type" value="Genomic_DNA"/>
</dbReference>
<dbReference type="RefSeq" id="WP_386717003.1">
    <property type="nucleotide sequence ID" value="NZ_JBHRSZ010000002.1"/>
</dbReference>
<evidence type="ECO:0000313" key="3">
    <source>
        <dbReference type="EMBL" id="MFC3150354.1"/>
    </source>
</evidence>
<dbReference type="Gene3D" id="3.40.50.850">
    <property type="entry name" value="Isochorismatase-like"/>
    <property type="match status" value="1"/>
</dbReference>